<protein>
    <submittedName>
        <fullName evidence="2">Uncharacterized protein</fullName>
    </submittedName>
</protein>
<evidence type="ECO:0000313" key="2">
    <source>
        <dbReference type="EMBL" id="ESU44874.1"/>
    </source>
</evidence>
<proteinExistence type="predicted"/>
<dbReference type="OrthoDB" id="10253947at2759"/>
<dbReference type="Proteomes" id="UP000018040">
    <property type="component" value="Unassembled WGS sequence"/>
</dbReference>
<feature type="compositionally biased region" description="Polar residues" evidence="1">
    <location>
        <begin position="44"/>
        <end position="74"/>
    </location>
</feature>
<reference evidence="3" key="1">
    <citation type="submission" date="2012-02" db="EMBL/GenBank/DDBJ databases">
        <title>Genome sequencing of Giardia lamblia Genotypes A2 and B isolates (DH and GS) and comparative analysis with the genomes of Genotypes A1 and E (WB and Pig).</title>
        <authorList>
            <person name="Adam R."/>
            <person name="Dahlstrom E."/>
            <person name="Martens C."/>
            <person name="Bruno D."/>
            <person name="Barbian K."/>
            <person name="Porcella S.F."/>
            <person name="Nash T."/>
        </authorList>
    </citation>
    <scope>NUCLEOTIDE SEQUENCE</scope>
    <source>
        <strain evidence="3">GS</strain>
    </source>
</reference>
<dbReference type="VEuPathDB" id="GiardiaDB:GL50581_3548"/>
<evidence type="ECO:0000313" key="3">
    <source>
        <dbReference type="Proteomes" id="UP000018040"/>
    </source>
</evidence>
<organism evidence="2 3">
    <name type="scientific">Giardia intestinalis</name>
    <name type="common">Giardia lamblia</name>
    <dbReference type="NCBI Taxonomy" id="5741"/>
    <lineage>
        <taxon>Eukaryota</taxon>
        <taxon>Metamonada</taxon>
        <taxon>Diplomonadida</taxon>
        <taxon>Hexamitidae</taxon>
        <taxon>Giardiinae</taxon>
        <taxon>Giardia</taxon>
    </lineage>
</organism>
<feature type="region of interest" description="Disordered" evidence="1">
    <location>
        <begin position="35"/>
        <end position="74"/>
    </location>
</feature>
<sequence length="222" mass="24383">MRTASGHNNDASKLATRSLADPIIRTLFNITEQSAQGKIAPSSAKKNANSKTTTIIPSRSYSRQRSTSNCSSTDGVCELPQLWRSTSASVSWKSLENNKTPKAKLTSICTSSGRPIKSLQKYSIFEQLDASYPTTKSDVQLPPIRSLATRRSRSNPEPIKTQMVTGSLSVSQDTPTIEQKSYQALADTKNQIVYGYSMSPHPERNGGFRRAHCPIGDMVRDI</sequence>
<dbReference type="VEuPathDB" id="GiardiaDB:DHA2_152737"/>
<dbReference type="VEuPathDB" id="GiardiaDB:GL50803_004687"/>
<reference evidence="2 3" key="2">
    <citation type="journal article" date="2013" name="Genome Biol. Evol.">
        <title>Genome sequencing of Giardia lamblia genotypes A2 and B isolates (DH and GS) and comparative analysis with the genomes of genotypes A1 and E (WB and Pig).</title>
        <authorList>
            <person name="Adam R.D."/>
            <person name="Dahlstrom E.W."/>
            <person name="Martens C.A."/>
            <person name="Bruno D.P."/>
            <person name="Barbian K.D."/>
            <person name="Ricklefs S.M."/>
            <person name="Hernandez M.M."/>
            <person name="Narla N.P."/>
            <person name="Patel R.B."/>
            <person name="Porcella S.F."/>
            <person name="Nash T.E."/>
        </authorList>
    </citation>
    <scope>NUCLEOTIDE SEQUENCE [LARGE SCALE GENOMIC DNA]</scope>
    <source>
        <strain evidence="2 3">GS</strain>
    </source>
</reference>
<dbReference type="VEuPathDB" id="GiardiaDB:QR46_0595"/>
<dbReference type="EMBL" id="AHHH01000014">
    <property type="protein sequence ID" value="ESU44874.1"/>
    <property type="molecule type" value="Genomic_DNA"/>
</dbReference>
<accession>V6U1Y8</accession>
<evidence type="ECO:0000256" key="1">
    <source>
        <dbReference type="SAM" id="MobiDB-lite"/>
    </source>
</evidence>
<dbReference type="AlphaFoldDB" id="V6U1Y8"/>
<name>V6U1Y8_GIAIN</name>
<gene>
    <name evidence="2" type="ORF">GSB_153280</name>
</gene>
<comment type="caution">
    <text evidence="2">The sequence shown here is derived from an EMBL/GenBank/DDBJ whole genome shotgun (WGS) entry which is preliminary data.</text>
</comment>